<sequence>MATASFKFPGVRQLTAYAVSFAPLYAACFASFAAFVWSELFLHPRLSKQFRTDDPAISKSYVPQETVTNAQCLAIAFPLPVVVLSWWCWLGRDALVENRYMVHSYARVRKPEWVPARWHLYHASCVVLVLVLGINGVLTNGLKLAITNARPDFLARCKPVDPTAPYVGYDQCSQSDKWILYEGLKSTPSGHSSFAAAGLGFLYVWQTHHTRVSRVRHFWCPALCFLVMVSRVVDHRHHWYDVLAGAALGAAVSGLAWTKWMREEPVEPVLPV</sequence>
<feature type="transmembrane region" description="Helical" evidence="6">
    <location>
        <begin position="20"/>
        <end position="42"/>
    </location>
</feature>
<accession>A0A1G4JZA9</accession>
<dbReference type="STRING" id="1266660.A0A1G4JZA9"/>
<protein>
    <submittedName>
        <fullName evidence="8">LADA_0H01640g1_1</fullName>
    </submittedName>
</protein>
<dbReference type="GO" id="GO:0046839">
    <property type="term" value="P:phospholipid dephosphorylation"/>
    <property type="evidence" value="ECO:0007669"/>
    <property type="project" value="TreeGrafter"/>
</dbReference>
<dbReference type="PANTHER" id="PTHR10165:SF155">
    <property type="entry name" value="LIPID PHOSPHATE PHOSPHATASE 1"/>
    <property type="match status" value="1"/>
</dbReference>
<evidence type="ECO:0000259" key="7">
    <source>
        <dbReference type="SMART" id="SM00014"/>
    </source>
</evidence>
<evidence type="ECO:0000256" key="2">
    <source>
        <dbReference type="ARBA" id="ARBA00008816"/>
    </source>
</evidence>
<proteinExistence type="inferred from homology"/>
<dbReference type="Gene3D" id="1.20.144.10">
    <property type="entry name" value="Phosphatidic acid phosphatase type 2/haloperoxidase"/>
    <property type="match status" value="1"/>
</dbReference>
<comment type="subcellular location">
    <subcellularLocation>
        <location evidence="1">Membrane</location>
        <topology evidence="1">Multi-pass membrane protein</topology>
    </subcellularLocation>
</comment>
<dbReference type="InterPro" id="IPR043216">
    <property type="entry name" value="PAP-like"/>
</dbReference>
<dbReference type="GO" id="GO:0008195">
    <property type="term" value="F:phosphatidate phosphatase activity"/>
    <property type="evidence" value="ECO:0007669"/>
    <property type="project" value="EnsemblFungi"/>
</dbReference>
<keyword evidence="3 6" id="KW-0812">Transmembrane</keyword>
<evidence type="ECO:0000256" key="1">
    <source>
        <dbReference type="ARBA" id="ARBA00004141"/>
    </source>
</evidence>
<keyword evidence="9" id="KW-1185">Reference proteome</keyword>
<dbReference type="SMART" id="SM00014">
    <property type="entry name" value="acidPPc"/>
    <property type="match status" value="1"/>
</dbReference>
<evidence type="ECO:0000313" key="9">
    <source>
        <dbReference type="Proteomes" id="UP000190274"/>
    </source>
</evidence>
<keyword evidence="4 6" id="KW-1133">Transmembrane helix</keyword>
<dbReference type="OrthoDB" id="10030083at2759"/>
<dbReference type="AlphaFoldDB" id="A0A1G4JZA9"/>
<dbReference type="EMBL" id="LT598461">
    <property type="protein sequence ID" value="SCU96574.1"/>
    <property type="molecule type" value="Genomic_DNA"/>
</dbReference>
<evidence type="ECO:0000313" key="8">
    <source>
        <dbReference type="EMBL" id="SCU96574.1"/>
    </source>
</evidence>
<evidence type="ECO:0000256" key="5">
    <source>
        <dbReference type="ARBA" id="ARBA00023136"/>
    </source>
</evidence>
<keyword evidence="5 6" id="KW-0472">Membrane</keyword>
<dbReference type="SUPFAM" id="SSF48317">
    <property type="entry name" value="Acid phosphatase/Vanadium-dependent haloperoxidase"/>
    <property type="match status" value="1"/>
</dbReference>
<reference evidence="8 9" key="1">
    <citation type="submission" date="2016-03" db="EMBL/GenBank/DDBJ databases">
        <authorList>
            <person name="Devillers H."/>
        </authorList>
    </citation>
    <scope>NUCLEOTIDE SEQUENCE [LARGE SCALE GENOMIC DNA]</scope>
    <source>
        <strain evidence="8">CBS 10888</strain>
    </source>
</reference>
<dbReference type="InterPro" id="IPR036938">
    <property type="entry name" value="PAP2/HPO_sf"/>
</dbReference>
<feature type="domain" description="Phosphatidic acid phosphatase type 2/haloperoxidase" evidence="7">
    <location>
        <begin position="126"/>
        <end position="257"/>
    </location>
</feature>
<evidence type="ECO:0000256" key="4">
    <source>
        <dbReference type="ARBA" id="ARBA00022989"/>
    </source>
</evidence>
<name>A0A1G4JZA9_9SACH</name>
<evidence type="ECO:0000256" key="6">
    <source>
        <dbReference type="SAM" id="Phobius"/>
    </source>
</evidence>
<dbReference type="CDD" id="cd03390">
    <property type="entry name" value="PAP2_containing_1_like"/>
    <property type="match status" value="1"/>
</dbReference>
<comment type="similarity">
    <text evidence="2">Belongs to the PA-phosphatase related phosphoesterase family.</text>
</comment>
<dbReference type="InterPro" id="IPR000326">
    <property type="entry name" value="PAP2/HPO"/>
</dbReference>
<organism evidence="8 9">
    <name type="scientific">Lachancea dasiensis</name>
    <dbReference type="NCBI Taxonomy" id="1072105"/>
    <lineage>
        <taxon>Eukaryota</taxon>
        <taxon>Fungi</taxon>
        <taxon>Dikarya</taxon>
        <taxon>Ascomycota</taxon>
        <taxon>Saccharomycotina</taxon>
        <taxon>Saccharomycetes</taxon>
        <taxon>Saccharomycetales</taxon>
        <taxon>Saccharomycetaceae</taxon>
        <taxon>Lachancea</taxon>
    </lineage>
</organism>
<dbReference type="Pfam" id="PF01569">
    <property type="entry name" value="PAP2"/>
    <property type="match status" value="1"/>
</dbReference>
<gene>
    <name evidence="8" type="ORF">LADA_0H01640G</name>
</gene>
<evidence type="ECO:0000256" key="3">
    <source>
        <dbReference type="ARBA" id="ARBA00022692"/>
    </source>
</evidence>
<dbReference type="GO" id="GO:0016020">
    <property type="term" value="C:membrane"/>
    <property type="evidence" value="ECO:0007669"/>
    <property type="project" value="UniProtKB-SubCell"/>
</dbReference>
<dbReference type="PANTHER" id="PTHR10165">
    <property type="entry name" value="LIPID PHOSPHATE PHOSPHATASE"/>
    <property type="match status" value="1"/>
</dbReference>
<dbReference type="GO" id="GO:0006644">
    <property type="term" value="P:phospholipid metabolic process"/>
    <property type="evidence" value="ECO:0007669"/>
    <property type="project" value="EnsemblFungi"/>
</dbReference>
<feature type="transmembrane region" description="Helical" evidence="6">
    <location>
        <begin position="118"/>
        <end position="138"/>
    </location>
</feature>
<dbReference type="Proteomes" id="UP000190274">
    <property type="component" value="Chromosome H"/>
</dbReference>